<keyword evidence="2" id="KW-0503">Monooxygenase</keyword>
<keyword evidence="1" id="KW-0560">Oxidoreductase</keyword>
<sequence>MQFGVFTVGDVTVDPTTGREPTEHERIKAMVTIALKAEEVGLDVFATGEHHNRPFVPSSPTTMLGHIAARTERLLLSTATTLITTNDPVKIAEDYAMLQHLADGRVDLMMGRGNTGPVYPWFGQDIRNGIRLAVENYELLHRLWREDVVDWQGKFRTPLQSFTSTPRPLDDVPPFVWHGSIRSPEIAEQAAYYGDGFFANHIFWPKEHTQRMVGLYRQRFAHYGHGSPEQAIVGLGGQVFMRRNSQDAVREFRPYFDNAPVYGHGPSLEEFTRQTPLTVGSPQQVIDRTLGFREYVGDYQRQLFLLDHAGLPLKTVLEQLDLLGEEVVPVLRKEFDALRPAHVPVAPTHASLVAARDAALAGTGDAGDLAAAGAEGVR</sequence>
<evidence type="ECO:0000259" key="3">
    <source>
        <dbReference type="Pfam" id="PF00296"/>
    </source>
</evidence>
<dbReference type="Gene3D" id="3.20.20.30">
    <property type="entry name" value="Luciferase-like domain"/>
    <property type="match status" value="1"/>
</dbReference>
<name>A0ABS3VGB3_9ACTN</name>
<dbReference type="EMBL" id="JAGFWR010000027">
    <property type="protein sequence ID" value="MBO4164681.1"/>
    <property type="molecule type" value="Genomic_DNA"/>
</dbReference>
<comment type="caution">
    <text evidence="4">The sequence shown here is derived from an EMBL/GenBank/DDBJ whole genome shotgun (WGS) entry which is preliminary data.</text>
</comment>
<evidence type="ECO:0000256" key="2">
    <source>
        <dbReference type="ARBA" id="ARBA00023033"/>
    </source>
</evidence>
<keyword evidence="5" id="KW-1185">Reference proteome</keyword>
<dbReference type="Pfam" id="PF00296">
    <property type="entry name" value="Bac_luciferase"/>
    <property type="match status" value="1"/>
</dbReference>
<dbReference type="InterPro" id="IPR023934">
    <property type="entry name" value="LLM_FMN-dep_put"/>
</dbReference>
<dbReference type="InterPro" id="IPR036661">
    <property type="entry name" value="Luciferase-like_sf"/>
</dbReference>
<dbReference type="InterPro" id="IPR011251">
    <property type="entry name" value="Luciferase-like_dom"/>
</dbReference>
<gene>
    <name evidence="4" type="ORF">JQN83_28275</name>
</gene>
<evidence type="ECO:0000313" key="4">
    <source>
        <dbReference type="EMBL" id="MBO4164681.1"/>
    </source>
</evidence>
<evidence type="ECO:0000256" key="1">
    <source>
        <dbReference type="ARBA" id="ARBA00023002"/>
    </source>
</evidence>
<evidence type="ECO:0000313" key="5">
    <source>
        <dbReference type="Proteomes" id="UP000671399"/>
    </source>
</evidence>
<dbReference type="SUPFAM" id="SSF51679">
    <property type="entry name" value="Bacterial luciferase-like"/>
    <property type="match status" value="1"/>
</dbReference>
<dbReference type="Proteomes" id="UP000671399">
    <property type="component" value="Unassembled WGS sequence"/>
</dbReference>
<reference evidence="4 5" key="1">
    <citation type="submission" date="2021-03" db="EMBL/GenBank/DDBJ databases">
        <authorList>
            <person name="Lee D.-H."/>
        </authorList>
    </citation>
    <scope>NUCLEOTIDE SEQUENCE [LARGE SCALE GENOMIC DNA]</scope>
    <source>
        <strain evidence="4 5">MMS20-R2-23</strain>
    </source>
</reference>
<dbReference type="RefSeq" id="WP_208570197.1">
    <property type="nucleotide sequence ID" value="NZ_JAGFWR010000027.1"/>
</dbReference>
<proteinExistence type="predicted"/>
<dbReference type="InterPro" id="IPR050766">
    <property type="entry name" value="Bact_Lucif_Oxidored"/>
</dbReference>
<dbReference type="NCBIfam" id="TIGR04036">
    <property type="entry name" value="LLM_CE1758_fam"/>
    <property type="match status" value="1"/>
</dbReference>
<dbReference type="PANTHER" id="PTHR30137">
    <property type="entry name" value="LUCIFERASE-LIKE MONOOXYGENASE"/>
    <property type="match status" value="1"/>
</dbReference>
<feature type="domain" description="Luciferase-like" evidence="3">
    <location>
        <begin position="1"/>
        <end position="295"/>
    </location>
</feature>
<accession>A0ABS3VGB3</accession>
<protein>
    <submittedName>
        <fullName evidence="4">LLM class flavin-dependent oxidoreductase</fullName>
    </submittedName>
</protein>
<dbReference type="PANTHER" id="PTHR30137:SF8">
    <property type="entry name" value="BLR5498 PROTEIN"/>
    <property type="match status" value="1"/>
</dbReference>
<organism evidence="4 5">
    <name type="scientific">Micromonospora antibiotica</name>
    <dbReference type="NCBI Taxonomy" id="2807623"/>
    <lineage>
        <taxon>Bacteria</taxon>
        <taxon>Bacillati</taxon>
        <taxon>Actinomycetota</taxon>
        <taxon>Actinomycetes</taxon>
        <taxon>Micromonosporales</taxon>
        <taxon>Micromonosporaceae</taxon>
        <taxon>Micromonospora</taxon>
    </lineage>
</organism>